<dbReference type="GO" id="GO:0004520">
    <property type="term" value="F:DNA endonuclease activity"/>
    <property type="evidence" value="ECO:0007669"/>
    <property type="project" value="InterPro"/>
</dbReference>
<keyword evidence="6" id="KW-0234">DNA repair</keyword>
<organism evidence="7 8">
    <name type="scientific">Streptomyces phage Samisti12</name>
    <dbReference type="NCBI Taxonomy" id="2023995"/>
    <lineage>
        <taxon>Viruses</taxon>
        <taxon>Duplodnaviria</taxon>
        <taxon>Heunggongvirae</taxon>
        <taxon>Uroviricota</taxon>
        <taxon>Caudoviricetes</taxon>
        <taxon>Stanwilliamsviridae</taxon>
        <taxon>Boydwoodruffvirinae</taxon>
        <taxon>Samistivirus</taxon>
        <taxon>Samistivirus samisti12</taxon>
    </lineage>
</organism>
<dbReference type="InterPro" id="IPR012337">
    <property type="entry name" value="RNaseH-like_sf"/>
</dbReference>
<evidence type="ECO:0000256" key="4">
    <source>
        <dbReference type="ARBA" id="ARBA00023125"/>
    </source>
</evidence>
<dbReference type="OrthoDB" id="9942at10239"/>
<evidence type="ECO:0000256" key="5">
    <source>
        <dbReference type="ARBA" id="ARBA00023172"/>
    </source>
</evidence>
<dbReference type="InterPro" id="IPR036397">
    <property type="entry name" value="RNaseH_sf"/>
</dbReference>
<dbReference type="GO" id="GO:0006281">
    <property type="term" value="P:DNA repair"/>
    <property type="evidence" value="ECO:0007669"/>
    <property type="project" value="UniProtKB-KW"/>
</dbReference>
<name>A0A223FZY9_9CAUD</name>
<comment type="similarity">
    <text evidence="1">Belongs to the RuvC family.</text>
</comment>
<dbReference type="SUPFAM" id="SSF53098">
    <property type="entry name" value="Ribonuclease H-like"/>
    <property type="match status" value="1"/>
</dbReference>
<keyword evidence="4" id="KW-0238">DNA-binding</keyword>
<keyword evidence="5" id="KW-0233">DNA recombination</keyword>
<gene>
    <name evidence="7" type="ORF">SEA_SAMISTI12_90</name>
</gene>
<dbReference type="GO" id="GO:0003677">
    <property type="term" value="F:DNA binding"/>
    <property type="evidence" value="ECO:0007669"/>
    <property type="project" value="UniProtKB-KW"/>
</dbReference>
<dbReference type="Proteomes" id="UP000223033">
    <property type="component" value="Segment"/>
</dbReference>
<evidence type="ECO:0000313" key="8">
    <source>
        <dbReference type="Proteomes" id="UP000223033"/>
    </source>
</evidence>
<protein>
    <submittedName>
        <fullName evidence="7">RuvC-like resolvase</fullName>
    </submittedName>
</protein>
<proteinExistence type="inferred from homology"/>
<evidence type="ECO:0000256" key="6">
    <source>
        <dbReference type="ARBA" id="ARBA00023204"/>
    </source>
</evidence>
<evidence type="ECO:0000256" key="3">
    <source>
        <dbReference type="ARBA" id="ARBA00022842"/>
    </source>
</evidence>
<dbReference type="GO" id="GO:0006310">
    <property type="term" value="P:DNA recombination"/>
    <property type="evidence" value="ECO:0007669"/>
    <property type="project" value="UniProtKB-KW"/>
</dbReference>
<reference evidence="7 8" key="1">
    <citation type="submission" date="2017-06" db="EMBL/GenBank/DDBJ databases">
        <authorList>
            <person name="Aguayo I.A."/>
            <person name="Aziz R.M."/>
            <person name="Espinoza L.A."/>
            <person name="Farooq A."/>
            <person name="Garcia C."/>
            <person name="Ibrahim S.M."/>
            <person name="Malik M.A."/>
            <person name="Martinez A."/>
            <person name="Xavier K.T."/>
            <person name="Yao A.B."/>
            <person name="Bhuiyan S."/>
            <person name="Donegan-Quick R.H."/>
            <person name="Allen M.S."/>
            <person name="Hughes L.E."/>
            <person name="Garlena R.A."/>
            <person name="Russell D.A."/>
            <person name="Pope W.H."/>
            <person name="Jacobs-Sera D."/>
            <person name="Hendrix R.W."/>
            <person name="Hatfull G.F."/>
        </authorList>
    </citation>
    <scope>NUCLEOTIDE SEQUENCE [LARGE SCALE GENOMIC DNA]</scope>
</reference>
<evidence type="ECO:0000313" key="7">
    <source>
        <dbReference type="EMBL" id="AST15321.1"/>
    </source>
</evidence>
<dbReference type="EMBL" id="MF347639">
    <property type="protein sequence ID" value="AST15321.1"/>
    <property type="molecule type" value="Genomic_DNA"/>
</dbReference>
<evidence type="ECO:0000256" key="1">
    <source>
        <dbReference type="ARBA" id="ARBA00009518"/>
    </source>
</evidence>
<dbReference type="Gene3D" id="3.30.420.10">
    <property type="entry name" value="Ribonuclease H-like superfamily/Ribonuclease H"/>
    <property type="match status" value="1"/>
</dbReference>
<keyword evidence="3" id="KW-0460">Magnesium</keyword>
<dbReference type="Pfam" id="PF02075">
    <property type="entry name" value="RuvC"/>
    <property type="match status" value="1"/>
</dbReference>
<sequence length="191" mass="21268">MVVPLSDIHKTKARRVMGIDCSTKSIAFTIFDGEDFLKCGEVFFNGATVFERVHDANVKTLALFEHFSPDFVAIEAAIMVRSTSVAIKMAYVFGAVIAALLKKGATVIEVPPISWQSFIGNKNLTKAEKDAIKAEFPGKSASWYQNKGRLMRKQRTIDFAKREFGVELESDNVADSLGIAWWAVKNKTRRS</sequence>
<dbReference type="InterPro" id="IPR002176">
    <property type="entry name" value="X-over_junc_endoDNase_RuvC"/>
</dbReference>
<evidence type="ECO:0000256" key="2">
    <source>
        <dbReference type="ARBA" id="ARBA00022763"/>
    </source>
</evidence>
<keyword evidence="2" id="KW-0227">DNA damage</keyword>
<accession>A0A223FZY9</accession>
<keyword evidence="8" id="KW-1185">Reference proteome</keyword>